<dbReference type="eggNOG" id="COG5579">
    <property type="taxonomic scope" value="Bacteria"/>
</dbReference>
<dbReference type="Pfam" id="PF08837">
    <property type="entry name" value="DUF1810"/>
    <property type="match status" value="1"/>
</dbReference>
<dbReference type="InterPro" id="IPR036287">
    <property type="entry name" value="Rv1873-like_sf"/>
</dbReference>
<keyword evidence="2" id="KW-1185">Reference proteome</keyword>
<sequence>MSDKFDLDRFVTKHQEDYETALSEIQQGKKQSHWMWYIFPQLKGLGKSDRAEFYGIASLPEAVAFLQHPLLGSHLKEITTALLPQTATAREIFGKPDDRKLHSSMTLFALVEDDSLFQDVLDKFFAGVYDEKTLKLLGIR</sequence>
<dbReference type="RefSeq" id="WP_016175753.1">
    <property type="nucleotide sequence ID" value="NZ_KE136389.1"/>
</dbReference>
<dbReference type="HOGENOM" id="CLU_124534_0_0_9"/>
<organism evidence="1 2">
    <name type="scientific">Enterococcus saccharolyticus subsp. saccharolyticus ATCC 43076</name>
    <dbReference type="NCBI Taxonomy" id="1139996"/>
    <lineage>
        <taxon>Bacteria</taxon>
        <taxon>Bacillati</taxon>
        <taxon>Bacillota</taxon>
        <taxon>Bacilli</taxon>
        <taxon>Lactobacillales</taxon>
        <taxon>Enterococcaceae</taxon>
        <taxon>Enterococcus</taxon>
    </lineage>
</organism>
<gene>
    <name evidence="1" type="ORF">OMQ_01984</name>
</gene>
<evidence type="ECO:0008006" key="3">
    <source>
        <dbReference type="Google" id="ProtNLM"/>
    </source>
</evidence>
<dbReference type="AlphaFoldDB" id="S0N7W5"/>
<evidence type="ECO:0000313" key="2">
    <source>
        <dbReference type="Proteomes" id="UP000014136"/>
    </source>
</evidence>
<dbReference type="STRING" id="41997.RV16_GL001028"/>
<dbReference type="InterPro" id="IPR014937">
    <property type="entry name" value="DUF1810"/>
</dbReference>
<proteinExistence type="predicted"/>
<dbReference type="OrthoDB" id="9787476at2"/>
<protein>
    <recommendedName>
        <fullName evidence="3">Calpastatin</fullName>
    </recommendedName>
</protein>
<dbReference type="SUPFAM" id="SSF140736">
    <property type="entry name" value="Rv1873-like"/>
    <property type="match status" value="1"/>
</dbReference>
<dbReference type="PATRIC" id="fig|1139996.3.peg.1954"/>
<dbReference type="EMBL" id="AHYT01000009">
    <property type="protein sequence ID" value="EOT28069.1"/>
    <property type="molecule type" value="Genomic_DNA"/>
</dbReference>
<dbReference type="PIRSF" id="PIRSF008546">
    <property type="entry name" value="UCP008546"/>
    <property type="match status" value="1"/>
</dbReference>
<name>S0N7W5_9ENTE</name>
<accession>S0N7W5</accession>
<dbReference type="Gene3D" id="1.25.40.380">
    <property type="entry name" value="Protein of unknown function DUF1810"/>
    <property type="match status" value="1"/>
</dbReference>
<dbReference type="Proteomes" id="UP000014136">
    <property type="component" value="Unassembled WGS sequence"/>
</dbReference>
<evidence type="ECO:0000313" key="1">
    <source>
        <dbReference type="EMBL" id="EOT28069.1"/>
    </source>
</evidence>
<reference evidence="1 2" key="1">
    <citation type="submission" date="2013-03" db="EMBL/GenBank/DDBJ databases">
        <title>The Genome Sequence of Enterococcus saccharolyticus ATCC_43076 (Illumina only assembly).</title>
        <authorList>
            <consortium name="The Broad Institute Genomics Platform"/>
            <consortium name="The Broad Institute Genome Sequencing Center for Infectious Disease"/>
            <person name="Earl A."/>
            <person name="Russ C."/>
            <person name="Gilmore M."/>
            <person name="Surin D."/>
            <person name="Walker B."/>
            <person name="Young S."/>
            <person name="Zeng Q."/>
            <person name="Gargeya S."/>
            <person name="Fitzgerald M."/>
            <person name="Haas B."/>
            <person name="Abouelleil A."/>
            <person name="Allen A.W."/>
            <person name="Alvarado L."/>
            <person name="Arachchi H.M."/>
            <person name="Berlin A.M."/>
            <person name="Chapman S.B."/>
            <person name="Gainer-Dewar J."/>
            <person name="Goldberg J."/>
            <person name="Griggs A."/>
            <person name="Gujja S."/>
            <person name="Hansen M."/>
            <person name="Howarth C."/>
            <person name="Imamovic A."/>
            <person name="Ireland A."/>
            <person name="Larimer J."/>
            <person name="McCowan C."/>
            <person name="Murphy C."/>
            <person name="Pearson M."/>
            <person name="Poon T.W."/>
            <person name="Priest M."/>
            <person name="Roberts A."/>
            <person name="Saif S."/>
            <person name="Shea T."/>
            <person name="Sisk P."/>
            <person name="Sykes S."/>
            <person name="Wortman J."/>
            <person name="Nusbaum C."/>
            <person name="Birren B."/>
        </authorList>
    </citation>
    <scope>NUCLEOTIDE SEQUENCE [LARGE SCALE GENOMIC DNA]</scope>
    <source>
        <strain evidence="1 2">ATCC 43076</strain>
    </source>
</reference>
<comment type="caution">
    <text evidence="1">The sequence shown here is derived from an EMBL/GenBank/DDBJ whole genome shotgun (WGS) entry which is preliminary data.</text>
</comment>